<evidence type="ECO:0000313" key="1">
    <source>
        <dbReference type="EMBL" id="KAL1211069.1"/>
    </source>
</evidence>
<sequence length="131" mass="14966">MNNVQASVGLGMGHQTCFNFSYPTNLNRAYVTGGPKLVVKQVMAKNYVKNLIREHGKDNHETNQNNSQTRIVNKHINDNNVQKQCNYFGIANGYRNGYHCRFVHDGFRPNIGAEALRDKRWKFGSYEKNSG</sequence>
<evidence type="ECO:0000313" key="2">
    <source>
        <dbReference type="Proteomes" id="UP001558713"/>
    </source>
</evidence>
<name>A0ABD1AWX6_CARAN</name>
<protein>
    <submittedName>
        <fullName evidence="1">Zinc finger CCCH domain-containing protein 45</fullName>
    </submittedName>
</protein>
<dbReference type="EMBL" id="JBANAX010000384">
    <property type="protein sequence ID" value="KAL1211069.1"/>
    <property type="molecule type" value="Genomic_DNA"/>
</dbReference>
<gene>
    <name evidence="1" type="ORF">V5N11_018478</name>
</gene>
<dbReference type="Proteomes" id="UP001558713">
    <property type="component" value="Unassembled WGS sequence"/>
</dbReference>
<dbReference type="AlphaFoldDB" id="A0ABD1AWX6"/>
<reference evidence="1 2" key="1">
    <citation type="submission" date="2024-04" db="EMBL/GenBank/DDBJ databases">
        <title>Genome assembly C_amara_ONT_v2.</title>
        <authorList>
            <person name="Yant L."/>
            <person name="Moore C."/>
            <person name="Slenker M."/>
        </authorList>
    </citation>
    <scope>NUCLEOTIDE SEQUENCE [LARGE SCALE GENOMIC DNA]</scope>
    <source>
        <tissue evidence="1">Leaf</tissue>
    </source>
</reference>
<proteinExistence type="predicted"/>
<keyword evidence="2" id="KW-1185">Reference proteome</keyword>
<comment type="caution">
    <text evidence="1">The sequence shown here is derived from an EMBL/GenBank/DDBJ whole genome shotgun (WGS) entry which is preliminary data.</text>
</comment>
<accession>A0ABD1AWX6</accession>
<organism evidence="1 2">
    <name type="scientific">Cardamine amara subsp. amara</name>
    <dbReference type="NCBI Taxonomy" id="228776"/>
    <lineage>
        <taxon>Eukaryota</taxon>
        <taxon>Viridiplantae</taxon>
        <taxon>Streptophyta</taxon>
        <taxon>Embryophyta</taxon>
        <taxon>Tracheophyta</taxon>
        <taxon>Spermatophyta</taxon>
        <taxon>Magnoliopsida</taxon>
        <taxon>eudicotyledons</taxon>
        <taxon>Gunneridae</taxon>
        <taxon>Pentapetalae</taxon>
        <taxon>rosids</taxon>
        <taxon>malvids</taxon>
        <taxon>Brassicales</taxon>
        <taxon>Brassicaceae</taxon>
        <taxon>Cardamineae</taxon>
        <taxon>Cardamine</taxon>
    </lineage>
</organism>